<gene>
    <name evidence="2" type="ORF">FC093_12170</name>
</gene>
<dbReference type="EMBL" id="SZQL01000009">
    <property type="protein sequence ID" value="TKK67967.1"/>
    <property type="molecule type" value="Genomic_DNA"/>
</dbReference>
<dbReference type="PROSITE" id="PS51257">
    <property type="entry name" value="PROKAR_LIPOPROTEIN"/>
    <property type="match status" value="1"/>
</dbReference>
<evidence type="ECO:0008006" key="4">
    <source>
        <dbReference type="Google" id="ProtNLM"/>
    </source>
</evidence>
<dbReference type="RefSeq" id="WP_137262070.1">
    <property type="nucleotide sequence ID" value="NZ_SZQL01000009.1"/>
</dbReference>
<dbReference type="Gene3D" id="2.130.10.10">
    <property type="entry name" value="YVTN repeat-like/Quinoprotein amine dehydrogenase"/>
    <property type="match status" value="1"/>
</dbReference>
<accession>A0A4U3L349</accession>
<evidence type="ECO:0000313" key="3">
    <source>
        <dbReference type="Proteomes" id="UP000305848"/>
    </source>
</evidence>
<comment type="caution">
    <text evidence="2">The sequence shown here is derived from an EMBL/GenBank/DDBJ whole genome shotgun (WGS) entry which is preliminary data.</text>
</comment>
<dbReference type="Pfam" id="PF05935">
    <property type="entry name" value="Arylsulfotrans"/>
    <property type="match status" value="1"/>
</dbReference>
<dbReference type="PANTHER" id="PTHR35340">
    <property type="entry name" value="PQQ ENZYME REPEAT PROTEIN-RELATED"/>
    <property type="match status" value="1"/>
</dbReference>
<name>A0A4U3L349_9BACT</name>
<reference evidence="2 3" key="1">
    <citation type="submission" date="2019-05" db="EMBL/GenBank/DDBJ databases">
        <title>Panacibacter sp. strain 17mud1-8 Genome sequencing and assembly.</title>
        <authorList>
            <person name="Chhetri G."/>
        </authorList>
    </citation>
    <scope>NUCLEOTIDE SEQUENCE [LARGE SCALE GENOMIC DNA]</scope>
    <source>
        <strain evidence="2 3">17mud1-8</strain>
    </source>
</reference>
<dbReference type="Proteomes" id="UP000305848">
    <property type="component" value="Unassembled WGS sequence"/>
</dbReference>
<dbReference type="OrthoDB" id="304912at2"/>
<dbReference type="AlphaFoldDB" id="A0A4U3L349"/>
<organism evidence="2 3">
    <name type="scientific">Ilyomonas limi</name>
    <dbReference type="NCBI Taxonomy" id="2575867"/>
    <lineage>
        <taxon>Bacteria</taxon>
        <taxon>Pseudomonadati</taxon>
        <taxon>Bacteroidota</taxon>
        <taxon>Chitinophagia</taxon>
        <taxon>Chitinophagales</taxon>
        <taxon>Chitinophagaceae</taxon>
        <taxon>Ilyomonas</taxon>
    </lineage>
</organism>
<protein>
    <recommendedName>
        <fullName evidence="4">Arylsulfotransferase ASST</fullName>
    </recommendedName>
</protein>
<dbReference type="GO" id="GO:0004062">
    <property type="term" value="F:aryl sulfotransferase activity"/>
    <property type="evidence" value="ECO:0007669"/>
    <property type="project" value="InterPro"/>
</dbReference>
<dbReference type="PANTHER" id="PTHR35340:SF5">
    <property type="entry name" value="ASST-DOMAIN-CONTAINING PROTEIN"/>
    <property type="match status" value="1"/>
</dbReference>
<sequence length="469" mass="52955">MFTKLSFFHFLVTLVVLILASCNNSASIIKDINIGLHNNNKLLIQIDVNTIKPAQVYAQYWADSAEHEKLTSDTSKAALSNSLVFTNILPNTKYSFQLFTLDNGKKGESKTYHFQSEQLPIWLQDQFKATAPMPQLLPKVFTNGFLVMNKRESPGFTYIVDTKGRLRWYNMADNIGVKVTHFTKDNTILSILGTNDDPTSYGRAILEVNLKGDTLVHLQKGQGDFQYTIHHEIIKNDKNQLVTLYVDKRVMDLRAVGGNVKDTVAGDGILVMNNNGKKVWQWSVFDAVDPLKDPKILKDKGDWMHANSLSFDTDGNYLMSFYNNGQIWKINATTGEVIWKFGKGGTFTMPADCQFSMAHAAHINQNGDLMFFNNGIDKHQSEVYAVKLNEAAKTAQTDIHIQLPQEIYNDRMGSAYMVNDTTILVCCSKHHIAVLTNKKGVLLWSLDTAIPPYRVEFVDGETLRKWLLP</sequence>
<dbReference type="InterPro" id="IPR015943">
    <property type="entry name" value="WD40/YVTN_repeat-like_dom_sf"/>
</dbReference>
<keyword evidence="1" id="KW-0732">Signal</keyword>
<evidence type="ECO:0000256" key="1">
    <source>
        <dbReference type="SAM" id="SignalP"/>
    </source>
</evidence>
<dbReference type="InterPro" id="IPR010262">
    <property type="entry name" value="Arylsulfotransferase_bact"/>
</dbReference>
<dbReference type="InterPro" id="IPR053143">
    <property type="entry name" value="Arylsulfate_ST"/>
</dbReference>
<feature type="chain" id="PRO_5020615522" description="Arylsulfotransferase ASST" evidence="1">
    <location>
        <begin position="27"/>
        <end position="469"/>
    </location>
</feature>
<evidence type="ECO:0000313" key="2">
    <source>
        <dbReference type="EMBL" id="TKK67967.1"/>
    </source>
</evidence>
<proteinExistence type="predicted"/>
<dbReference type="SUPFAM" id="SSF69322">
    <property type="entry name" value="Tricorn protease domain 2"/>
    <property type="match status" value="1"/>
</dbReference>
<keyword evidence="3" id="KW-1185">Reference proteome</keyword>
<feature type="signal peptide" evidence="1">
    <location>
        <begin position="1"/>
        <end position="26"/>
    </location>
</feature>